<dbReference type="EMBL" id="CAEZZL010000139">
    <property type="protein sequence ID" value="CAB4770435.1"/>
    <property type="molecule type" value="Genomic_DNA"/>
</dbReference>
<dbReference type="InterPro" id="IPR029045">
    <property type="entry name" value="ClpP/crotonase-like_dom_sf"/>
</dbReference>
<dbReference type="GO" id="GO:0006635">
    <property type="term" value="P:fatty acid beta-oxidation"/>
    <property type="evidence" value="ECO:0007669"/>
    <property type="project" value="TreeGrafter"/>
</dbReference>
<dbReference type="SUPFAM" id="SSF52096">
    <property type="entry name" value="ClpP/crotonase"/>
    <property type="match status" value="1"/>
</dbReference>
<dbReference type="AlphaFoldDB" id="A0A6J6VHN5"/>
<gene>
    <name evidence="2" type="ORF">UFOPK2870_01287</name>
    <name evidence="1" type="ORF">UFOPK4179_00972</name>
</gene>
<dbReference type="Gene3D" id="3.90.226.10">
    <property type="entry name" value="2-enoyl-CoA Hydratase, Chain A, domain 1"/>
    <property type="match status" value="1"/>
</dbReference>
<evidence type="ECO:0000313" key="2">
    <source>
        <dbReference type="EMBL" id="CAB4770435.1"/>
    </source>
</evidence>
<reference evidence="2" key="1">
    <citation type="submission" date="2020-05" db="EMBL/GenBank/DDBJ databases">
        <authorList>
            <person name="Chiriac C."/>
            <person name="Salcher M."/>
            <person name="Ghai R."/>
            <person name="Kavagutti S V."/>
        </authorList>
    </citation>
    <scope>NUCLEOTIDE SEQUENCE</scope>
</reference>
<dbReference type="GO" id="GO:0003824">
    <property type="term" value="F:catalytic activity"/>
    <property type="evidence" value="ECO:0007669"/>
    <property type="project" value="UniProtKB-ARBA"/>
</dbReference>
<dbReference type="PANTHER" id="PTHR11941:SF54">
    <property type="entry name" value="ENOYL-COA HYDRATASE, MITOCHONDRIAL"/>
    <property type="match status" value="1"/>
</dbReference>
<dbReference type="PANTHER" id="PTHR11941">
    <property type="entry name" value="ENOYL-COA HYDRATASE-RELATED"/>
    <property type="match status" value="1"/>
</dbReference>
<protein>
    <submittedName>
        <fullName evidence="2">Unannotated protein</fullName>
    </submittedName>
</protein>
<dbReference type="Pfam" id="PF00378">
    <property type="entry name" value="ECH_1"/>
    <property type="match status" value="1"/>
</dbReference>
<dbReference type="CDD" id="cd06558">
    <property type="entry name" value="crotonase-like"/>
    <property type="match status" value="1"/>
</dbReference>
<evidence type="ECO:0000313" key="1">
    <source>
        <dbReference type="EMBL" id="CAB4368175.1"/>
    </source>
</evidence>
<proteinExistence type="predicted"/>
<organism evidence="2">
    <name type="scientific">freshwater metagenome</name>
    <dbReference type="NCBI Taxonomy" id="449393"/>
    <lineage>
        <taxon>unclassified sequences</taxon>
        <taxon>metagenomes</taxon>
        <taxon>ecological metagenomes</taxon>
    </lineage>
</organism>
<accession>A0A6J6VHN5</accession>
<dbReference type="EMBL" id="CAETWZ010000096">
    <property type="protein sequence ID" value="CAB4368175.1"/>
    <property type="molecule type" value="Genomic_DNA"/>
</dbReference>
<dbReference type="InterPro" id="IPR001753">
    <property type="entry name" value="Enoyl-CoA_hydra/iso"/>
</dbReference>
<sequence length="272" mass="29642">MSYAGFQSLTVELMDGVAHIIIDNPPINLFDLVLYPEMVKVSTELRDDEDVRAVVVSSANPEFFIAHFDVSLILQLPTGRPAPVVLTDFHQMCENFRTMPKPTICAIDGRVGGGGSEVTLSMDMRFASSRAVFNQPEVALGILPGGSGTVRLPRLVGRSRALEVILGSEDIDAMTAEKWGWVNRVVGNPVEHSLAMARRIASFPPQAVQAAKRSILRADDHIIEDLLAEAGEFSALLSDPRAVTAMNNFMERGGQTREGELRLGELATEINN</sequence>
<name>A0A6J6VHN5_9ZZZZ</name>